<evidence type="ECO:0000313" key="3">
    <source>
        <dbReference type="Proteomes" id="UP000002210"/>
    </source>
</evidence>
<dbReference type="AlphaFoldDB" id="A0A158RQD0"/>
<proteinExistence type="predicted"/>
<dbReference type="EMBL" id="CP001407">
    <property type="protein sequence ID" value="ACO29580.1"/>
    <property type="molecule type" value="Genomic_DNA"/>
</dbReference>
<keyword evidence="1" id="KW-1133">Transmembrane helix</keyword>
<gene>
    <name evidence="2" type="ordered locus">BCA_1087</name>
</gene>
<feature type="transmembrane region" description="Helical" evidence="1">
    <location>
        <begin position="9"/>
        <end position="30"/>
    </location>
</feature>
<evidence type="ECO:0000256" key="1">
    <source>
        <dbReference type="SAM" id="Phobius"/>
    </source>
</evidence>
<keyword evidence="1" id="KW-0472">Membrane</keyword>
<reference evidence="2 3" key="1">
    <citation type="submission" date="2009-02" db="EMBL/GenBank/DDBJ databases">
        <title>Genome sequence of Bacillus cereus 03BB102.</title>
        <authorList>
            <person name="Dodson R.J."/>
            <person name="Jackson P."/>
            <person name="Munk A.C."/>
            <person name="Brettin T."/>
            <person name="Bruce D."/>
            <person name="Detter C."/>
            <person name="Tapia R."/>
            <person name="Han C."/>
            <person name="Sutton G."/>
            <person name="Sims D."/>
        </authorList>
    </citation>
    <scope>NUCLEOTIDE SEQUENCE [LARGE SCALE GENOMIC DNA]</scope>
    <source>
        <strain evidence="2 3">03BB102</strain>
    </source>
</reference>
<dbReference type="Proteomes" id="UP000002210">
    <property type="component" value="Chromosome"/>
</dbReference>
<name>A0A158RQD0_BACC3</name>
<sequence length="43" mass="4879">MDKLKKNNIIFSIILAITVLAIGLTLSIIYNKILQKKKLLQLP</sequence>
<keyword evidence="1" id="KW-0812">Transmembrane</keyword>
<evidence type="ECO:0000313" key="2">
    <source>
        <dbReference type="EMBL" id="ACO29580.1"/>
    </source>
</evidence>
<dbReference type="KEGG" id="bcx:BCA_1087"/>
<accession>A0A158RQD0</accession>
<protein>
    <submittedName>
        <fullName evidence="2">Uncharacterized protein</fullName>
    </submittedName>
</protein>
<organism evidence="2 3">
    <name type="scientific">Bacillus cereus (strain 03BB102)</name>
    <dbReference type="NCBI Taxonomy" id="572264"/>
    <lineage>
        <taxon>Bacteria</taxon>
        <taxon>Bacillati</taxon>
        <taxon>Bacillota</taxon>
        <taxon>Bacilli</taxon>
        <taxon>Bacillales</taxon>
        <taxon>Bacillaceae</taxon>
        <taxon>Bacillus</taxon>
        <taxon>Bacillus cereus group</taxon>
    </lineage>
</organism>